<evidence type="ECO:0000313" key="13">
    <source>
        <dbReference type="Proteomes" id="UP000249619"/>
    </source>
</evidence>
<protein>
    <submittedName>
        <fullName evidence="12">Rho-gtpase-activating protein 5</fullName>
    </submittedName>
</protein>
<feature type="compositionally biased region" description="Basic and acidic residues" evidence="9">
    <location>
        <begin position="1573"/>
        <end position="1604"/>
    </location>
</feature>
<keyword evidence="6 10" id="KW-0472">Membrane</keyword>
<dbReference type="GO" id="GO:0005096">
    <property type="term" value="F:GTPase activator activity"/>
    <property type="evidence" value="ECO:0007669"/>
    <property type="project" value="UniProtKB-KW"/>
</dbReference>
<gene>
    <name evidence="12" type="ORF">DDE83_007724</name>
</gene>
<evidence type="ECO:0000256" key="4">
    <source>
        <dbReference type="ARBA" id="ARBA00022692"/>
    </source>
</evidence>
<feature type="compositionally biased region" description="Polar residues" evidence="9">
    <location>
        <begin position="1753"/>
        <end position="1781"/>
    </location>
</feature>
<keyword evidence="5 10" id="KW-1133">Transmembrane helix</keyword>
<evidence type="ECO:0000256" key="10">
    <source>
        <dbReference type="SAM" id="Phobius"/>
    </source>
</evidence>
<dbReference type="EMBL" id="QGDH01000149">
    <property type="protein sequence ID" value="RAR04731.1"/>
    <property type="molecule type" value="Genomic_DNA"/>
</dbReference>
<feature type="compositionally biased region" description="Polar residues" evidence="9">
    <location>
        <begin position="1132"/>
        <end position="1146"/>
    </location>
</feature>
<feature type="compositionally biased region" description="Pro residues" evidence="9">
    <location>
        <begin position="1428"/>
        <end position="1440"/>
    </location>
</feature>
<dbReference type="Proteomes" id="UP000249619">
    <property type="component" value="Unassembled WGS sequence"/>
</dbReference>
<feature type="region of interest" description="Disordered" evidence="9">
    <location>
        <begin position="194"/>
        <end position="248"/>
    </location>
</feature>
<reference evidence="13" key="1">
    <citation type="submission" date="2018-05" db="EMBL/GenBank/DDBJ databases">
        <title>Draft genome sequence of Stemphylium lycopersici strain CIDEFI 213.</title>
        <authorList>
            <person name="Medina R."/>
            <person name="Franco M.E.E."/>
            <person name="Lucentini C.G."/>
            <person name="Saparrat M.C.N."/>
            <person name="Balatti P.A."/>
        </authorList>
    </citation>
    <scope>NUCLEOTIDE SEQUENCE [LARGE SCALE GENOMIC DNA]</scope>
    <source>
        <strain evidence="13">CIDEFI 213</strain>
    </source>
</reference>
<dbReference type="GO" id="GO:0005938">
    <property type="term" value="C:cell cortex"/>
    <property type="evidence" value="ECO:0007669"/>
    <property type="project" value="TreeGrafter"/>
</dbReference>
<feature type="region of interest" description="Disordered" evidence="9">
    <location>
        <begin position="1060"/>
        <end position="1245"/>
    </location>
</feature>
<dbReference type="Pfam" id="PF00620">
    <property type="entry name" value="RhoGAP"/>
    <property type="match status" value="1"/>
</dbReference>
<feature type="compositionally biased region" description="Polar residues" evidence="9">
    <location>
        <begin position="195"/>
        <end position="206"/>
    </location>
</feature>
<dbReference type="InterPro" id="IPR003691">
    <property type="entry name" value="FluC"/>
</dbReference>
<keyword evidence="3" id="KW-1003">Cell membrane</keyword>
<feature type="compositionally biased region" description="Low complexity" evidence="9">
    <location>
        <begin position="227"/>
        <end position="239"/>
    </location>
</feature>
<feature type="compositionally biased region" description="Low complexity" evidence="9">
    <location>
        <begin position="1530"/>
        <end position="1543"/>
    </location>
</feature>
<feature type="transmembrane region" description="Helical" evidence="10">
    <location>
        <begin position="383"/>
        <end position="404"/>
    </location>
</feature>
<feature type="transmembrane region" description="Helical" evidence="10">
    <location>
        <begin position="320"/>
        <end position="341"/>
    </location>
</feature>
<feature type="region of interest" description="Disordered" evidence="9">
    <location>
        <begin position="767"/>
        <end position="796"/>
    </location>
</feature>
<feature type="transmembrane region" description="Helical" evidence="10">
    <location>
        <begin position="547"/>
        <end position="568"/>
    </location>
</feature>
<dbReference type="InterPro" id="IPR000198">
    <property type="entry name" value="RhoGAP_dom"/>
</dbReference>
<feature type="compositionally biased region" description="Low complexity" evidence="9">
    <location>
        <begin position="1402"/>
        <end position="1416"/>
    </location>
</feature>
<sequence length="1803" mass="193973">MAVADAAHGACRLPLATRRLSAPIGEKRTPSPCPPHSTQMTTKPTTTPDDDVPTRRESHFNNQRSSLVSEAPSAGPRPRPRSRTVSDLERLKDFDLSFEKATVGGGVGAAAGPDHTDSDALPSLSPVSTASPAPNIPYVRRREPSGSSVRRSFKNSSKRISRSTVGSRASEQKRTTEEALLAPESWLHLYKETAHSPNRPTSSLHSPRTRGQSRKGGGDSTAEYPNRPRSQSQGQSQPRRFSRKPVAVSAGSQLDITALPSMLAVKEEYNASSQYTRRSPHARKASRLATHLYTVSYLIFFSIWGTLARLGLQALTFYPGVPVTVSVLWANVAGTLIMGFLSEDRQLFAAEWGERGDPVPEPLDEPAARQADKGRHGKVKKTIPMYIGLATGFCGSFTSFSSFIRDVFLALANELKAPVSHAYPANAPIPAPTDLVPRNGGYSFLALCATIIVTIASCYCALHVGAHIASGLDRWTPTLPFRLTRRILDPVFVFLGCGTWLGAVILVAIPPHDAWRSQALFAIVFAPVGCLLRYYLSLLLNPINPTFPVGTFSVNILGTAVLGMTWDLQHVQLSTTGLVGGSVLGCQALQGIMDGFCGCLTTVSTWIVEIDSLKTRAAYVYASLSVVAGFSLLLVIMGSVRWTSGSTNWFRGHFHTIKCSSRSYRVDVYIAELAPTGEHGAKVPAPGTRNIFEQPADVHTKQADNVISTVVFIFETCYRMSNTPLAWSSKWCYGGYLKAHASADAHDRKLCSTLKLFSPFAMPAGTHTNPHTPRVRNGNPEPAPVATPEPASSKRDLTSWWRQFSKRPAKKDDDKDPVLPGIFGVPLIQSIPYANVAISLFNEHGESYIYGYVPIVVAKCGVFLKEKATDVEGIFRLAGSEKRIKELKLAFDTPPRYGKGLDWSGYTVHDAANILRRYFNNLPEPIIPLQHYHPFRNPLRGHQAEAVGPNEGQDPSVGGFDADAAVRVYQHQIKALPSLNRQLLLYILDLLAVFAAKADVNKMTTSNLAAIFQPGLLSHPEHDMSPKDYRLSQDVLIFLIDNQDHFLIGMEGTAVDEGTVKHIESGPPTPQARTPTTPRNSVGIGRSASTTSSAGAESLRMHGGVRRNVSTSSKRSRHSGAVPSPITPAFVSPTTSGVHRSNTLPSKRSPAIGSPRFPTSKQPGHSPPTVEEAKSPLPAPVPVDAPASMDDVKEEVQQPPPEPEVTQSATTAAEPTAAAQPVEPELQSPKRAQTLPPNKIEMPKPFAAAPIPETFGPFAAAHEQGPAITPALHDMPGAFPLHSPGVIPPSQPTTPNVTAQDAQSLLPPRSTTPGQDQHSLQRSPQRSPYRSPQRSPHHTPTRERSEFLEGPVDSGPSVEPTPAVRTFTQILSKVAASPTNDYKEGKESRKPNKLQKKRMPNSISQSTHSSTHSLGGSDAGFGMSQFPQSPPSPLHPPQPPFAHGQSQSNSSKEALQDTGSSRASGNTLKPSMSPSASFRSHSTATEWSETELAEDLPKEEKRSFWKGHRRGESKATPTASQTDLHGSVPGGDKSMSSFASSSGWTGGGGGRRSGQYESIQGSEASMVFGSPPDSDKHEKKGTFDWFHKRRQDHRERADRRERAKSPPGSSTYLPSPQNLMQSHENLAVRGRPSDMSHPTEGTQPKADKSSDVTPTGTSPTPPPQAPAKSSPTPRNGPMALRTDLPAALFEPRSVARSPDRNPLSPIAGKAPQFLPVATSPVANVESVPQSQPQPPTEAPAQPEALASAPQPAEPTSTPSAPLHASSDSTITVTPQTVNPETSSDAPPADQPPSPSQAPAPPAS</sequence>
<proteinExistence type="inferred from homology"/>
<evidence type="ECO:0000256" key="9">
    <source>
        <dbReference type="SAM" id="MobiDB-lite"/>
    </source>
</evidence>
<dbReference type="PANTHER" id="PTHR15228:SF25">
    <property type="entry name" value="F-BAR DOMAIN-CONTAINING PROTEIN"/>
    <property type="match status" value="1"/>
</dbReference>
<feature type="compositionally biased region" description="Basic residues" evidence="9">
    <location>
        <begin position="151"/>
        <end position="161"/>
    </location>
</feature>
<evidence type="ECO:0000313" key="12">
    <source>
        <dbReference type="EMBL" id="RAR04731.1"/>
    </source>
</evidence>
<evidence type="ECO:0000256" key="7">
    <source>
        <dbReference type="ARBA" id="ARBA00035120"/>
    </source>
</evidence>
<evidence type="ECO:0000256" key="2">
    <source>
        <dbReference type="ARBA" id="ARBA00022468"/>
    </source>
</evidence>
<feature type="compositionally biased region" description="Polar residues" evidence="9">
    <location>
        <begin position="1515"/>
        <end position="1524"/>
    </location>
</feature>
<feature type="compositionally biased region" description="Polar residues" evidence="9">
    <location>
        <begin position="1293"/>
        <end position="1334"/>
    </location>
</feature>
<dbReference type="GO" id="GO:0005886">
    <property type="term" value="C:plasma membrane"/>
    <property type="evidence" value="ECO:0007669"/>
    <property type="project" value="UniProtKB-SubCell"/>
</dbReference>
<feature type="compositionally biased region" description="Basic and acidic residues" evidence="9">
    <location>
        <begin position="1381"/>
        <end position="1390"/>
    </location>
</feature>
<keyword evidence="13" id="KW-1185">Reference proteome</keyword>
<dbReference type="GO" id="GO:0007165">
    <property type="term" value="P:signal transduction"/>
    <property type="evidence" value="ECO:0007669"/>
    <property type="project" value="InterPro"/>
</dbReference>
<feature type="domain" description="Rho-GAP" evidence="11">
    <location>
        <begin position="836"/>
        <end position="1047"/>
    </location>
</feature>
<feature type="transmembrane region" description="Helical" evidence="10">
    <location>
        <begin position="487"/>
        <end position="509"/>
    </location>
</feature>
<dbReference type="STRING" id="183478.A0A364MVE3"/>
<feature type="compositionally biased region" description="Polar residues" evidence="9">
    <location>
        <begin position="1444"/>
        <end position="1487"/>
    </location>
</feature>
<feature type="transmembrane region" description="Helical" evidence="10">
    <location>
        <begin position="588"/>
        <end position="608"/>
    </location>
</feature>
<comment type="caution">
    <text evidence="12">The sequence shown here is derived from an EMBL/GenBank/DDBJ whole genome shotgun (WGS) entry which is preliminary data.</text>
</comment>
<keyword evidence="2" id="KW-0343">GTPase activation</keyword>
<evidence type="ECO:0000256" key="1">
    <source>
        <dbReference type="ARBA" id="ARBA00004651"/>
    </source>
</evidence>
<name>A0A364MVE3_STELY</name>
<feature type="transmembrane region" description="Helical" evidence="10">
    <location>
        <begin position="620"/>
        <end position="642"/>
    </location>
</feature>
<accession>A0A364MVE3</accession>
<feature type="compositionally biased region" description="Low complexity" evidence="9">
    <location>
        <begin position="1209"/>
        <end position="1225"/>
    </location>
</feature>
<feature type="transmembrane region" description="Helical" evidence="10">
    <location>
        <begin position="515"/>
        <end position="535"/>
    </location>
</feature>
<feature type="region of interest" description="Disordered" evidence="9">
    <location>
        <begin position="105"/>
        <end position="179"/>
    </location>
</feature>
<evidence type="ECO:0000256" key="5">
    <source>
        <dbReference type="ARBA" id="ARBA00022989"/>
    </source>
</evidence>
<evidence type="ECO:0000259" key="11">
    <source>
        <dbReference type="PROSITE" id="PS50238"/>
    </source>
</evidence>
<feature type="region of interest" description="Disordered" evidence="9">
    <location>
        <begin position="1264"/>
        <end position="1803"/>
    </location>
</feature>
<comment type="similarity">
    <text evidence="7">Belongs to the fluoride channel Fluc/FEX (TC 1.A.43) family.</text>
</comment>
<dbReference type="Pfam" id="PF02537">
    <property type="entry name" value="CRCB"/>
    <property type="match status" value="2"/>
</dbReference>
<dbReference type="GO" id="GO:0060237">
    <property type="term" value="P:regulation of fungal-type cell wall organization"/>
    <property type="evidence" value="ECO:0007669"/>
    <property type="project" value="TreeGrafter"/>
</dbReference>
<feature type="transmembrane region" description="Helical" evidence="10">
    <location>
        <begin position="288"/>
        <end position="308"/>
    </location>
</feature>
<dbReference type="SMART" id="SM00324">
    <property type="entry name" value="RhoGAP"/>
    <property type="match status" value="1"/>
</dbReference>
<evidence type="ECO:0000256" key="3">
    <source>
        <dbReference type="ARBA" id="ARBA00022475"/>
    </source>
</evidence>
<dbReference type="InterPro" id="IPR008936">
    <property type="entry name" value="Rho_GTPase_activation_prot"/>
</dbReference>
<feature type="compositionally biased region" description="Pro residues" evidence="9">
    <location>
        <begin position="1788"/>
        <end position="1803"/>
    </location>
</feature>
<organism evidence="12 13">
    <name type="scientific">Stemphylium lycopersici</name>
    <name type="common">Tomato gray leaf spot disease fungus</name>
    <name type="synonym">Thyrospora lycopersici</name>
    <dbReference type="NCBI Taxonomy" id="183478"/>
    <lineage>
        <taxon>Eukaryota</taxon>
        <taxon>Fungi</taxon>
        <taxon>Dikarya</taxon>
        <taxon>Ascomycota</taxon>
        <taxon>Pezizomycotina</taxon>
        <taxon>Dothideomycetes</taxon>
        <taxon>Pleosporomycetidae</taxon>
        <taxon>Pleosporales</taxon>
        <taxon>Pleosporineae</taxon>
        <taxon>Pleosporaceae</taxon>
        <taxon>Stemphylium</taxon>
    </lineage>
</organism>
<feature type="compositionally biased region" description="Polar residues" evidence="9">
    <location>
        <begin position="1607"/>
        <end position="1624"/>
    </location>
</feature>
<comment type="catalytic activity">
    <reaction evidence="8">
        <text>fluoride(in) = fluoride(out)</text>
        <dbReference type="Rhea" id="RHEA:76159"/>
        <dbReference type="ChEBI" id="CHEBI:17051"/>
    </reaction>
    <physiologicalReaction direction="left-to-right" evidence="8">
        <dbReference type="Rhea" id="RHEA:76160"/>
    </physiologicalReaction>
</comment>
<dbReference type="SUPFAM" id="SSF48350">
    <property type="entry name" value="GTPase activation domain, GAP"/>
    <property type="match status" value="1"/>
</dbReference>
<dbReference type="PANTHER" id="PTHR15228">
    <property type="entry name" value="SPERMATHECAL PHYSIOLOGY VARIANT"/>
    <property type="match status" value="1"/>
</dbReference>
<comment type="subcellular location">
    <subcellularLocation>
        <location evidence="1">Cell membrane</location>
        <topology evidence="1">Multi-pass membrane protein</topology>
    </subcellularLocation>
</comment>
<evidence type="ECO:0000256" key="8">
    <source>
        <dbReference type="ARBA" id="ARBA00035585"/>
    </source>
</evidence>
<dbReference type="InterPro" id="IPR051025">
    <property type="entry name" value="RhoGAP"/>
</dbReference>
<feature type="transmembrane region" description="Helical" evidence="10">
    <location>
        <begin position="442"/>
        <end position="466"/>
    </location>
</feature>
<evidence type="ECO:0000256" key="6">
    <source>
        <dbReference type="ARBA" id="ARBA00023136"/>
    </source>
</evidence>
<keyword evidence="4 10" id="KW-0812">Transmembrane</keyword>
<dbReference type="CDD" id="cd04396">
    <property type="entry name" value="RhoGAP_fSAC7_BAG7"/>
    <property type="match status" value="1"/>
</dbReference>
<dbReference type="PROSITE" id="PS50238">
    <property type="entry name" value="RHOGAP"/>
    <property type="match status" value="1"/>
</dbReference>
<dbReference type="Gene3D" id="1.10.555.10">
    <property type="entry name" value="Rho GTPase activation protein"/>
    <property type="match status" value="1"/>
</dbReference>
<feature type="region of interest" description="Disordered" evidence="9">
    <location>
        <begin position="1"/>
        <end position="88"/>
    </location>
</feature>